<comment type="caution">
    <text evidence="2">The sequence shown here is derived from an EMBL/GenBank/DDBJ whole genome shotgun (WGS) entry which is preliminary data.</text>
</comment>
<reference evidence="2" key="1">
    <citation type="submission" date="2020-05" db="EMBL/GenBank/DDBJ databases">
        <title>WGS assembly of Panicum virgatum.</title>
        <authorList>
            <person name="Lovell J.T."/>
            <person name="Jenkins J."/>
            <person name="Shu S."/>
            <person name="Juenger T.E."/>
            <person name="Schmutz J."/>
        </authorList>
    </citation>
    <scope>NUCLEOTIDE SEQUENCE</scope>
    <source>
        <strain evidence="2">AP13</strain>
    </source>
</reference>
<accession>A0A8T0MT35</accession>
<sequence length="123" mass="12699">MSYGAAGPSGSAPFPPCPAFGFDTLGAPGTSTMAPLHTSQSEASHPSAAEIFSQSTAASIFGSHPGMSSITTFLNSLLDTATTSLETTTLPENAYLTSNLWIGMHDWGDRTPSDATSNRGNEQ</sequence>
<feature type="compositionally biased region" description="Polar residues" evidence="1">
    <location>
        <begin position="29"/>
        <end position="44"/>
    </location>
</feature>
<feature type="region of interest" description="Disordered" evidence="1">
    <location>
        <begin position="28"/>
        <end position="47"/>
    </location>
</feature>
<name>A0A8T0MT35_PANVG</name>
<evidence type="ECO:0000313" key="3">
    <source>
        <dbReference type="Proteomes" id="UP000823388"/>
    </source>
</evidence>
<organism evidence="2 3">
    <name type="scientific">Panicum virgatum</name>
    <name type="common">Blackwell switchgrass</name>
    <dbReference type="NCBI Taxonomy" id="38727"/>
    <lineage>
        <taxon>Eukaryota</taxon>
        <taxon>Viridiplantae</taxon>
        <taxon>Streptophyta</taxon>
        <taxon>Embryophyta</taxon>
        <taxon>Tracheophyta</taxon>
        <taxon>Spermatophyta</taxon>
        <taxon>Magnoliopsida</taxon>
        <taxon>Liliopsida</taxon>
        <taxon>Poales</taxon>
        <taxon>Poaceae</taxon>
        <taxon>PACMAD clade</taxon>
        <taxon>Panicoideae</taxon>
        <taxon>Panicodae</taxon>
        <taxon>Paniceae</taxon>
        <taxon>Panicinae</taxon>
        <taxon>Panicum</taxon>
        <taxon>Panicum sect. Hiantes</taxon>
    </lineage>
</organism>
<dbReference type="AlphaFoldDB" id="A0A8T0MT35"/>
<dbReference type="Proteomes" id="UP000823388">
    <property type="component" value="Chromosome 9N"/>
</dbReference>
<gene>
    <name evidence="2" type="ORF">PVAP13_9NG387328</name>
</gene>
<proteinExistence type="predicted"/>
<evidence type="ECO:0000256" key="1">
    <source>
        <dbReference type="SAM" id="MobiDB-lite"/>
    </source>
</evidence>
<keyword evidence="3" id="KW-1185">Reference proteome</keyword>
<dbReference type="EMBL" id="CM029054">
    <property type="protein sequence ID" value="KAG2538609.1"/>
    <property type="molecule type" value="Genomic_DNA"/>
</dbReference>
<evidence type="ECO:0000313" key="2">
    <source>
        <dbReference type="EMBL" id="KAG2538609.1"/>
    </source>
</evidence>
<protein>
    <submittedName>
        <fullName evidence="2">Uncharacterized protein</fullName>
    </submittedName>
</protein>